<dbReference type="InterPro" id="IPR005814">
    <property type="entry name" value="Aminotrans_3"/>
</dbReference>
<gene>
    <name evidence="7" type="ORF">HYPDE_32923</name>
</gene>
<protein>
    <submittedName>
        <fullName evidence="7">Beta-alanine--pyruvate transaminase</fullName>
    </submittedName>
</protein>
<evidence type="ECO:0000256" key="5">
    <source>
        <dbReference type="ARBA" id="ARBA00022898"/>
    </source>
</evidence>
<dbReference type="GO" id="GO:0030170">
    <property type="term" value="F:pyridoxal phosphate binding"/>
    <property type="evidence" value="ECO:0007669"/>
    <property type="project" value="InterPro"/>
</dbReference>
<evidence type="ECO:0000256" key="6">
    <source>
        <dbReference type="RuleBase" id="RU003560"/>
    </source>
</evidence>
<dbReference type="InterPro" id="IPR015424">
    <property type="entry name" value="PyrdxlP-dep_Trfase"/>
</dbReference>
<dbReference type="SUPFAM" id="SSF53383">
    <property type="entry name" value="PLP-dependent transferases"/>
    <property type="match status" value="1"/>
</dbReference>
<dbReference type="PANTHER" id="PTHR42684:SF1">
    <property type="entry name" value="BETA-ALANINE--PYRUVATE AMINOTRANSFERASE"/>
    <property type="match status" value="1"/>
</dbReference>
<dbReference type="PIRSF" id="PIRSF000521">
    <property type="entry name" value="Transaminase_4ab_Lys_Orn"/>
    <property type="match status" value="1"/>
</dbReference>
<evidence type="ECO:0000256" key="2">
    <source>
        <dbReference type="ARBA" id="ARBA00008954"/>
    </source>
</evidence>
<keyword evidence="8" id="KW-1185">Reference proteome</keyword>
<keyword evidence="4" id="KW-0808">Transferase</keyword>
<dbReference type="EMBL" id="CP005587">
    <property type="protein sequence ID" value="AGK58257.1"/>
    <property type="molecule type" value="Genomic_DNA"/>
</dbReference>
<dbReference type="STRING" id="670307.HYPDE_32923"/>
<dbReference type="Pfam" id="PF00202">
    <property type="entry name" value="Aminotran_3"/>
    <property type="match status" value="1"/>
</dbReference>
<dbReference type="FunFam" id="3.40.640.10:FF:000014">
    <property type="entry name" value="Adenosylmethionine-8-amino-7-oxononanoate aminotransferase, probable"/>
    <property type="match status" value="1"/>
</dbReference>
<proteinExistence type="inferred from homology"/>
<reference evidence="7 8" key="1">
    <citation type="journal article" date="2013" name="Genome Announc.">
        <title>Genome sequences for three denitrifying bacterial strains isolated from a uranium- and nitrate-contaminated subsurface environment.</title>
        <authorList>
            <person name="Venkatramanan R."/>
            <person name="Prakash O."/>
            <person name="Woyke T."/>
            <person name="Chain P."/>
            <person name="Goodwin L.A."/>
            <person name="Watson D."/>
            <person name="Brooks S."/>
            <person name="Kostka J.E."/>
            <person name="Green S.J."/>
        </authorList>
    </citation>
    <scope>NUCLEOTIDE SEQUENCE [LARGE SCALE GENOMIC DNA]</scope>
    <source>
        <strain evidence="7 8">1NES1</strain>
    </source>
</reference>
<organism evidence="7 8">
    <name type="scientific">Hyphomicrobium denitrificans 1NES1</name>
    <dbReference type="NCBI Taxonomy" id="670307"/>
    <lineage>
        <taxon>Bacteria</taxon>
        <taxon>Pseudomonadati</taxon>
        <taxon>Pseudomonadota</taxon>
        <taxon>Alphaproteobacteria</taxon>
        <taxon>Hyphomicrobiales</taxon>
        <taxon>Hyphomicrobiaceae</taxon>
        <taxon>Hyphomicrobium</taxon>
    </lineage>
</organism>
<evidence type="ECO:0000313" key="7">
    <source>
        <dbReference type="EMBL" id="AGK58257.1"/>
    </source>
</evidence>
<dbReference type="AlphaFoldDB" id="N0B7K9"/>
<comment type="cofactor">
    <cofactor evidence="1">
        <name>pyridoxal 5'-phosphate</name>
        <dbReference type="ChEBI" id="CHEBI:597326"/>
    </cofactor>
</comment>
<dbReference type="InterPro" id="IPR015422">
    <property type="entry name" value="PyrdxlP-dep_Trfase_small"/>
</dbReference>
<dbReference type="HOGENOM" id="CLU_016922_4_3_5"/>
<evidence type="ECO:0000256" key="4">
    <source>
        <dbReference type="ARBA" id="ARBA00022679"/>
    </source>
</evidence>
<sequence>MAAGSPKESRQGPTKDFSMNVQIKPNDLAAFWMPFSANRQFKKAPRLFVEAKGVHYVTNDGRRVLDGTSGLWCVNAGHCRPKIIEAIKQQVETLDFAGAFQMGHTRAFEAANRLISIAPKGFEHVFFTNSGSESVETALKMAIAYHRAKGNGTKVRLIGRERGYHGVNFGGTSVGGIGGNRKMFGTLVGGVDHLRHTHDLSRNAFTRGEPEHGAELADDLERLVALHDASTIAAVIVEPVACSTGVLIPPKGYLKRLEAICRKHDILLIADEVITAFGRLGTAFGSDYFGISPDLITTAKAITNGTIPMGAVFVKSHIHDAFMNGPEWMIDFFHGYTYSGHPMACAAAIGTLDTFAEEGLLTRAAELAPYWGERVHALKGLPHVIDVRNIGLIGAVEFEPDPAQPGKRAYDRFVQAFEQGLLVRQTGDIIALSPPLIISKDEIDQLFDIFSKVLKNAS</sequence>
<keyword evidence="5 6" id="KW-0663">Pyridoxal phosphate</keyword>
<dbReference type="InterPro" id="IPR015421">
    <property type="entry name" value="PyrdxlP-dep_Trfase_major"/>
</dbReference>
<keyword evidence="3" id="KW-0032">Aminotransferase</keyword>
<evidence type="ECO:0000256" key="3">
    <source>
        <dbReference type="ARBA" id="ARBA00022576"/>
    </source>
</evidence>
<dbReference type="PROSITE" id="PS00600">
    <property type="entry name" value="AA_TRANSFER_CLASS_3"/>
    <property type="match status" value="1"/>
</dbReference>
<dbReference type="InterPro" id="IPR049704">
    <property type="entry name" value="Aminotrans_3_PPA_site"/>
</dbReference>
<dbReference type="Gene3D" id="3.40.640.10">
    <property type="entry name" value="Type I PLP-dependent aspartate aminotransferase-like (Major domain)"/>
    <property type="match status" value="1"/>
</dbReference>
<dbReference type="eggNOG" id="COG0161">
    <property type="taxonomic scope" value="Bacteria"/>
</dbReference>
<comment type="similarity">
    <text evidence="2 6">Belongs to the class-III pyridoxal-phosphate-dependent aminotransferase family.</text>
</comment>
<dbReference type="Proteomes" id="UP000005952">
    <property type="component" value="Chromosome"/>
</dbReference>
<dbReference type="GO" id="GO:0004015">
    <property type="term" value="F:adenosylmethionine-8-amino-7-oxononanoate transaminase activity"/>
    <property type="evidence" value="ECO:0007669"/>
    <property type="project" value="TreeGrafter"/>
</dbReference>
<evidence type="ECO:0000313" key="8">
    <source>
        <dbReference type="Proteomes" id="UP000005952"/>
    </source>
</evidence>
<name>N0B7K9_9HYPH</name>
<dbReference type="PANTHER" id="PTHR42684">
    <property type="entry name" value="ADENOSYLMETHIONINE-8-AMINO-7-OXONONANOATE AMINOTRANSFERASE"/>
    <property type="match status" value="1"/>
</dbReference>
<dbReference type="GO" id="GO:0009102">
    <property type="term" value="P:biotin biosynthetic process"/>
    <property type="evidence" value="ECO:0007669"/>
    <property type="project" value="TreeGrafter"/>
</dbReference>
<keyword evidence="7" id="KW-0670">Pyruvate</keyword>
<accession>N0B7K9</accession>
<evidence type="ECO:0000256" key="1">
    <source>
        <dbReference type="ARBA" id="ARBA00001933"/>
    </source>
</evidence>
<dbReference type="Gene3D" id="3.90.1150.10">
    <property type="entry name" value="Aspartate Aminotransferase, domain 1"/>
    <property type="match status" value="1"/>
</dbReference>
<dbReference type="KEGG" id="hdt:HYPDE_32923"/>
<dbReference type="CDD" id="cd00610">
    <property type="entry name" value="OAT_like"/>
    <property type="match status" value="1"/>
</dbReference>